<feature type="transmembrane region" description="Helical" evidence="1">
    <location>
        <begin position="44"/>
        <end position="63"/>
    </location>
</feature>
<reference evidence="3" key="2">
    <citation type="submission" date="2011-04" db="EMBL/GenBank/DDBJ databases">
        <title>The complete genome of chromosome of Treponema succinifaciens DSM 2489.</title>
        <authorList>
            <person name="Lucas S."/>
            <person name="Copeland A."/>
            <person name="Lapidus A."/>
            <person name="Bruce D."/>
            <person name="Goodwin L."/>
            <person name="Pitluck S."/>
            <person name="Peters L."/>
            <person name="Kyrpides N."/>
            <person name="Mavromatis K."/>
            <person name="Ivanova N."/>
            <person name="Ovchinnikova G."/>
            <person name="Teshima H."/>
            <person name="Detter J.C."/>
            <person name="Tapia R."/>
            <person name="Han C."/>
            <person name="Land M."/>
            <person name="Hauser L."/>
            <person name="Markowitz V."/>
            <person name="Cheng J.-F."/>
            <person name="Hugenholtz P."/>
            <person name="Woyke T."/>
            <person name="Wu D."/>
            <person name="Gronow S."/>
            <person name="Wellnitz S."/>
            <person name="Brambilla E."/>
            <person name="Klenk H.-P."/>
            <person name="Eisen J.A."/>
        </authorList>
    </citation>
    <scope>NUCLEOTIDE SEQUENCE [LARGE SCALE GENOMIC DNA]</scope>
    <source>
        <strain evidence="3">ATCC 33096 / DSM 2489 / 6091</strain>
    </source>
</reference>
<evidence type="ECO:0000313" key="2">
    <source>
        <dbReference type="EMBL" id="AEB14610.1"/>
    </source>
</evidence>
<dbReference type="RefSeq" id="WP_013701891.1">
    <property type="nucleotide sequence ID" value="NC_015385.1"/>
</dbReference>
<dbReference type="AlphaFoldDB" id="F2NT19"/>
<accession>F2NT19</accession>
<gene>
    <name evidence="2" type="ordered locus">Tresu_1718</name>
</gene>
<protein>
    <submittedName>
        <fullName evidence="2">Uncharacterized protein</fullName>
    </submittedName>
</protein>
<evidence type="ECO:0000256" key="1">
    <source>
        <dbReference type="SAM" id="Phobius"/>
    </source>
</evidence>
<dbReference type="STRING" id="869209.Tresu_1718"/>
<evidence type="ECO:0000313" key="3">
    <source>
        <dbReference type="Proteomes" id="UP000006852"/>
    </source>
</evidence>
<proteinExistence type="predicted"/>
<reference evidence="2 3" key="1">
    <citation type="journal article" date="2011" name="Stand. Genomic Sci.">
        <title>Complete genome sequence of Treponema succinifaciens type strain (6091).</title>
        <authorList>
            <person name="Han C."/>
            <person name="Gronow S."/>
            <person name="Teshima H."/>
            <person name="Lapidus A."/>
            <person name="Nolan M."/>
            <person name="Lucas S."/>
            <person name="Hammon N."/>
            <person name="Deshpande S."/>
            <person name="Cheng J.F."/>
            <person name="Zeytun A."/>
            <person name="Tapia R."/>
            <person name="Goodwin L."/>
            <person name="Pitluck S."/>
            <person name="Liolios K."/>
            <person name="Pagani I."/>
            <person name="Ivanova N."/>
            <person name="Mavromatis K."/>
            <person name="Mikhailova N."/>
            <person name="Huntemann M."/>
            <person name="Pati A."/>
            <person name="Chen A."/>
            <person name="Palaniappan K."/>
            <person name="Land M."/>
            <person name="Hauser L."/>
            <person name="Brambilla E.M."/>
            <person name="Rohde M."/>
            <person name="Goker M."/>
            <person name="Woyke T."/>
            <person name="Bristow J."/>
            <person name="Eisen J.A."/>
            <person name="Markowitz V."/>
            <person name="Hugenholtz P."/>
            <person name="Kyrpides N.C."/>
            <person name="Klenk H.P."/>
            <person name="Detter J.C."/>
        </authorList>
    </citation>
    <scope>NUCLEOTIDE SEQUENCE [LARGE SCALE GENOMIC DNA]</scope>
    <source>
        <strain evidence="3">ATCC 33096 / DSM 2489 / 6091</strain>
    </source>
</reference>
<keyword evidence="1" id="KW-0472">Membrane</keyword>
<sequence length="74" mass="8274">MKEIKSLPDKKTKKNAIFIATKIALTVLFLILNISVMVTKGENLLLLISSIPVTLACIALQIIEHIREIRSCKQ</sequence>
<dbReference type="KEGG" id="tsu:Tresu_1718"/>
<keyword evidence="1" id="KW-1133">Transmembrane helix</keyword>
<dbReference type="HOGENOM" id="CLU_2686742_0_0_12"/>
<dbReference type="Proteomes" id="UP000006852">
    <property type="component" value="Chromosome"/>
</dbReference>
<keyword evidence="3" id="KW-1185">Reference proteome</keyword>
<name>F2NT19_TRES6</name>
<keyword evidence="1" id="KW-0812">Transmembrane</keyword>
<feature type="transmembrane region" description="Helical" evidence="1">
    <location>
        <begin position="16"/>
        <end position="38"/>
    </location>
</feature>
<organism evidence="2 3">
    <name type="scientific">Treponema succinifaciens (strain ATCC 33096 / DSM 2489 / 6091)</name>
    <dbReference type="NCBI Taxonomy" id="869209"/>
    <lineage>
        <taxon>Bacteria</taxon>
        <taxon>Pseudomonadati</taxon>
        <taxon>Spirochaetota</taxon>
        <taxon>Spirochaetia</taxon>
        <taxon>Spirochaetales</taxon>
        <taxon>Treponemataceae</taxon>
        <taxon>Treponema</taxon>
    </lineage>
</organism>
<dbReference type="EMBL" id="CP002631">
    <property type="protein sequence ID" value="AEB14610.1"/>
    <property type="molecule type" value="Genomic_DNA"/>
</dbReference>
<dbReference type="GeneID" id="302998865"/>